<sequence>MPTPMLGEIRLMAGDQTPAGWAACDGALLPIASNEALFSLLGVTYGGDGRTTFALPDLRGRVPVHRGQGPGLSHRRLGAEGGAEAVALAAENLPPHGHDLSADAADGDTPDPAGALIAASTAAQRFRAPAAVAARMADGAVSEAGDGAPHENMAPFAAVAVIIAVTGAYPSRS</sequence>
<organism evidence="2 3">
    <name type="scientific">Rubrimonas cliftonensis</name>
    <dbReference type="NCBI Taxonomy" id="89524"/>
    <lineage>
        <taxon>Bacteria</taxon>
        <taxon>Pseudomonadati</taxon>
        <taxon>Pseudomonadota</taxon>
        <taxon>Alphaproteobacteria</taxon>
        <taxon>Rhodobacterales</taxon>
        <taxon>Paracoccaceae</taxon>
        <taxon>Rubrimonas</taxon>
    </lineage>
</organism>
<reference evidence="2 3" key="1">
    <citation type="submission" date="2016-10" db="EMBL/GenBank/DDBJ databases">
        <authorList>
            <person name="de Groot N.N."/>
        </authorList>
    </citation>
    <scope>NUCLEOTIDE SEQUENCE [LARGE SCALE GENOMIC DNA]</scope>
    <source>
        <strain evidence="2 3">DSM 15345</strain>
    </source>
</reference>
<accession>A0A1H4G794</accession>
<dbReference type="SUPFAM" id="SSF88874">
    <property type="entry name" value="Receptor-binding domain of short tail fibre protein gp12"/>
    <property type="match status" value="1"/>
</dbReference>
<evidence type="ECO:0000259" key="1">
    <source>
        <dbReference type="Pfam" id="PF07484"/>
    </source>
</evidence>
<proteinExistence type="predicted"/>
<dbReference type="AlphaFoldDB" id="A0A1H4G794"/>
<dbReference type="InterPro" id="IPR037053">
    <property type="entry name" value="Phage_tail_collar_dom_sf"/>
</dbReference>
<dbReference type="Pfam" id="PF07484">
    <property type="entry name" value="Collar"/>
    <property type="match status" value="1"/>
</dbReference>
<gene>
    <name evidence="2" type="ORF">SAMN05444370_13811</name>
</gene>
<dbReference type="STRING" id="89524.SAMN05444370_13811"/>
<dbReference type="OrthoDB" id="9810174at2"/>
<dbReference type="EMBL" id="FNQM01000038">
    <property type="protein sequence ID" value="SEB04778.1"/>
    <property type="molecule type" value="Genomic_DNA"/>
</dbReference>
<protein>
    <submittedName>
        <fullName evidence="2">Microcystin-dependent protein</fullName>
    </submittedName>
</protein>
<dbReference type="InterPro" id="IPR011083">
    <property type="entry name" value="Phage_tail_collar_dom"/>
</dbReference>
<feature type="domain" description="Phage tail collar" evidence="1">
    <location>
        <begin position="7"/>
        <end position="63"/>
    </location>
</feature>
<evidence type="ECO:0000313" key="2">
    <source>
        <dbReference type="EMBL" id="SEB04778.1"/>
    </source>
</evidence>
<evidence type="ECO:0000313" key="3">
    <source>
        <dbReference type="Proteomes" id="UP000198703"/>
    </source>
</evidence>
<dbReference type="Gene3D" id="3.90.1340.10">
    <property type="entry name" value="Phage tail collar domain"/>
    <property type="match status" value="1"/>
</dbReference>
<dbReference type="Proteomes" id="UP000198703">
    <property type="component" value="Unassembled WGS sequence"/>
</dbReference>
<name>A0A1H4G794_9RHOB</name>
<keyword evidence="3" id="KW-1185">Reference proteome</keyword>
<dbReference type="RefSeq" id="WP_093256673.1">
    <property type="nucleotide sequence ID" value="NZ_FNQM01000038.1"/>
</dbReference>